<organism evidence="1 2">
    <name type="scientific">Rhabdonatronobacter sediminivivens</name>
    <dbReference type="NCBI Taxonomy" id="2743469"/>
    <lineage>
        <taxon>Bacteria</taxon>
        <taxon>Pseudomonadati</taxon>
        <taxon>Pseudomonadota</taxon>
        <taxon>Alphaproteobacteria</taxon>
        <taxon>Rhodobacterales</taxon>
        <taxon>Paracoccaceae</taxon>
        <taxon>Rhabdonatronobacter</taxon>
    </lineage>
</organism>
<evidence type="ECO:0000313" key="1">
    <source>
        <dbReference type="EMBL" id="NYS26396.1"/>
    </source>
</evidence>
<sequence length="198" mass="23019">MNIHTTLPVIFHPWNRLTEEERNRQLIRHAQRRGGFAVTLNMKPDFEERVRHAEVPMRMIGKRMNSEFNRHDLRRLPILMMLEATRPDGRLHLHGVYLANGLPKHRIHEAMRRAVGYVEGRSGSRQVMSKVITAADGWHNYIHKDCRWTRRLHALAADARLCWISHAMTATVRESYENKRLGKTPAANFVTAPLAHDA</sequence>
<reference evidence="1 2" key="1">
    <citation type="journal article" date="2000" name="Arch. Microbiol.">
        <title>Rhodobaca bogoriensis gen. nov. and sp. nov., an alkaliphilic purple nonsulfur bacterium from African Rift Valley soda lakes.</title>
        <authorList>
            <person name="Milford A.D."/>
            <person name="Achenbach L.A."/>
            <person name="Jung D.O."/>
            <person name="Madigan M.T."/>
        </authorList>
    </citation>
    <scope>NUCLEOTIDE SEQUENCE [LARGE SCALE GENOMIC DNA]</scope>
    <source>
        <strain evidence="1 2">2376</strain>
    </source>
</reference>
<dbReference type="Proteomes" id="UP000529417">
    <property type="component" value="Unassembled WGS sequence"/>
</dbReference>
<dbReference type="EMBL" id="JACBXS010000043">
    <property type="protein sequence ID" value="NYS26396.1"/>
    <property type="molecule type" value="Genomic_DNA"/>
</dbReference>
<protein>
    <submittedName>
        <fullName evidence="1">Uncharacterized protein</fullName>
    </submittedName>
</protein>
<proteinExistence type="predicted"/>
<gene>
    <name evidence="1" type="ORF">HUK65_15525</name>
</gene>
<accession>A0A7Z0I1V2</accession>
<dbReference type="RefSeq" id="WP_179907192.1">
    <property type="nucleotide sequence ID" value="NZ_JACBXS010000043.1"/>
</dbReference>
<evidence type="ECO:0000313" key="2">
    <source>
        <dbReference type="Proteomes" id="UP000529417"/>
    </source>
</evidence>
<name>A0A7Z0I1V2_9RHOB</name>
<comment type="caution">
    <text evidence="1">The sequence shown here is derived from an EMBL/GenBank/DDBJ whole genome shotgun (WGS) entry which is preliminary data.</text>
</comment>
<keyword evidence="2" id="KW-1185">Reference proteome</keyword>
<dbReference type="AlphaFoldDB" id="A0A7Z0I1V2"/>